<feature type="compositionally biased region" description="Polar residues" evidence="6">
    <location>
        <begin position="996"/>
        <end position="1012"/>
    </location>
</feature>
<dbReference type="Pfam" id="PF13517">
    <property type="entry name" value="FG-GAP_3"/>
    <property type="match status" value="5"/>
</dbReference>
<dbReference type="InterPro" id="IPR056047">
    <property type="entry name" value="CRMPA-like_DUF7630"/>
</dbReference>
<dbReference type="Gene3D" id="1.10.510.10">
    <property type="entry name" value="Transferase(Phosphotransferase) domain 1"/>
    <property type="match status" value="3"/>
</dbReference>
<keyword evidence="7" id="KW-1133">Transmembrane helix</keyword>
<dbReference type="Proteomes" id="UP000054408">
    <property type="component" value="Unassembled WGS sequence"/>
</dbReference>
<evidence type="ECO:0000259" key="8">
    <source>
        <dbReference type="PROSITE" id="PS50011"/>
    </source>
</evidence>
<evidence type="ECO:0000256" key="5">
    <source>
        <dbReference type="PROSITE-ProRule" id="PRU10141"/>
    </source>
</evidence>
<feature type="binding site" evidence="5">
    <location>
        <position position="823"/>
    </location>
    <ligand>
        <name>ATP</name>
        <dbReference type="ChEBI" id="CHEBI:30616"/>
    </ligand>
</feature>
<feature type="domain" description="Protein kinase" evidence="8">
    <location>
        <begin position="796"/>
        <end position="1132"/>
    </location>
</feature>
<feature type="compositionally biased region" description="Basic residues" evidence="6">
    <location>
        <begin position="950"/>
        <end position="968"/>
    </location>
</feature>
<feature type="transmembrane region" description="Helical" evidence="7">
    <location>
        <begin position="3474"/>
        <end position="3494"/>
    </location>
</feature>
<feature type="transmembrane region" description="Helical" evidence="7">
    <location>
        <begin position="3558"/>
        <end position="3580"/>
    </location>
</feature>
<keyword evidence="10" id="KW-1185">Reference proteome</keyword>
<evidence type="ECO:0000256" key="4">
    <source>
        <dbReference type="ARBA" id="ARBA00022840"/>
    </source>
</evidence>
<feature type="transmembrane region" description="Helical" evidence="7">
    <location>
        <begin position="3621"/>
        <end position="3642"/>
    </location>
</feature>
<evidence type="ECO:0000256" key="2">
    <source>
        <dbReference type="ARBA" id="ARBA00022729"/>
    </source>
</evidence>
<evidence type="ECO:0000256" key="7">
    <source>
        <dbReference type="SAM" id="Phobius"/>
    </source>
</evidence>
<evidence type="ECO:0000256" key="3">
    <source>
        <dbReference type="ARBA" id="ARBA00022741"/>
    </source>
</evidence>
<dbReference type="InterPro" id="IPR013517">
    <property type="entry name" value="FG-GAP"/>
</dbReference>
<dbReference type="InterPro" id="IPR017441">
    <property type="entry name" value="Protein_kinase_ATP_BS"/>
</dbReference>
<dbReference type="InterPro" id="IPR028994">
    <property type="entry name" value="Integrin_alpha_N"/>
</dbReference>
<dbReference type="PANTHER" id="PTHR44103:SF1">
    <property type="entry name" value="PROPROTEIN CONVERTASE P"/>
    <property type="match status" value="1"/>
</dbReference>
<dbReference type="InterPro" id="IPR008271">
    <property type="entry name" value="Ser/Thr_kinase_AS"/>
</dbReference>
<feature type="transmembrane region" description="Helical" evidence="7">
    <location>
        <begin position="3528"/>
        <end position="3546"/>
    </location>
</feature>
<dbReference type="Gene3D" id="3.40.190.10">
    <property type="entry name" value="Periplasmic binding protein-like II"/>
    <property type="match status" value="4"/>
</dbReference>
<dbReference type="PROSITE" id="PS00107">
    <property type="entry name" value="PROTEIN_KINASE_ATP"/>
    <property type="match status" value="1"/>
</dbReference>
<dbReference type="SMART" id="SM00220">
    <property type="entry name" value="S_TKc"/>
    <property type="match status" value="1"/>
</dbReference>
<dbReference type="PROSITE" id="PS50011">
    <property type="entry name" value="PROTEIN_KINASE_DOM"/>
    <property type="match status" value="2"/>
</dbReference>
<dbReference type="Gene3D" id="2.130.10.130">
    <property type="entry name" value="Integrin alpha, N-terminal"/>
    <property type="match status" value="4"/>
</dbReference>
<keyword evidence="9" id="KW-0418">Kinase</keyword>
<dbReference type="InterPro" id="IPR011050">
    <property type="entry name" value="Pectin_lyase_fold/virulence"/>
</dbReference>
<feature type="compositionally biased region" description="Polar residues" evidence="6">
    <location>
        <begin position="1373"/>
        <end position="1384"/>
    </location>
</feature>
<dbReference type="GeneID" id="25566913"/>
<dbReference type="Pfam" id="PF13229">
    <property type="entry name" value="Beta_helix"/>
    <property type="match status" value="1"/>
</dbReference>
<reference evidence="9 10" key="1">
    <citation type="submission" date="2010-05" db="EMBL/GenBank/DDBJ databases">
        <title>The Genome Sequence of Thecamonas trahens ATCC 50062.</title>
        <authorList>
            <consortium name="The Broad Institute Genome Sequencing Platform"/>
            <person name="Russ C."/>
            <person name="Cuomo C."/>
            <person name="Shea T."/>
            <person name="Young S.K."/>
            <person name="Zeng Q."/>
            <person name="Koehrsen M."/>
            <person name="Haas B."/>
            <person name="Borodovsky M."/>
            <person name="Guigo R."/>
            <person name="Alvarado L."/>
            <person name="Berlin A."/>
            <person name="Bochicchio J."/>
            <person name="Borenstein D."/>
            <person name="Chapman S."/>
            <person name="Chen Z."/>
            <person name="Freedman E."/>
            <person name="Gellesch M."/>
            <person name="Goldberg J."/>
            <person name="Griggs A."/>
            <person name="Gujja S."/>
            <person name="Heilman E."/>
            <person name="Heiman D."/>
            <person name="Hepburn T."/>
            <person name="Howarth C."/>
            <person name="Jen D."/>
            <person name="Larson L."/>
            <person name="Mehta T."/>
            <person name="Park D."/>
            <person name="Pearson M."/>
            <person name="Roberts A."/>
            <person name="Saif S."/>
            <person name="Shenoy N."/>
            <person name="Sisk P."/>
            <person name="Stolte C."/>
            <person name="Sykes S."/>
            <person name="Thomson T."/>
            <person name="Walk T."/>
            <person name="White J."/>
            <person name="Yandava C."/>
            <person name="Burger G."/>
            <person name="Gray M.W."/>
            <person name="Holland P.W.H."/>
            <person name="King N."/>
            <person name="Lang F.B.F."/>
            <person name="Roger A.J."/>
            <person name="Ruiz-Trillo I."/>
            <person name="Lander E."/>
            <person name="Nusbaum C."/>
        </authorList>
    </citation>
    <scope>NUCLEOTIDE SEQUENCE [LARGE SCALE GENOMIC DNA]</scope>
    <source>
        <strain evidence="9 10">ATCC 50062</strain>
    </source>
</reference>
<dbReference type="RefSeq" id="XP_013755515.1">
    <property type="nucleotide sequence ID" value="XM_013900061.1"/>
</dbReference>
<dbReference type="InterPro" id="IPR001245">
    <property type="entry name" value="Ser-Thr/Tyr_kinase_cat_dom"/>
</dbReference>
<organism evidence="9 10">
    <name type="scientific">Thecamonas trahens ATCC 50062</name>
    <dbReference type="NCBI Taxonomy" id="461836"/>
    <lineage>
        <taxon>Eukaryota</taxon>
        <taxon>Apusozoa</taxon>
        <taxon>Apusomonadida</taxon>
        <taxon>Apusomonadidae</taxon>
        <taxon>Thecamonas</taxon>
    </lineage>
</organism>
<feature type="transmembrane region" description="Helical" evidence="7">
    <location>
        <begin position="3725"/>
        <end position="3744"/>
    </location>
</feature>
<feature type="region of interest" description="Disordered" evidence="6">
    <location>
        <begin position="946"/>
        <end position="1012"/>
    </location>
</feature>
<evidence type="ECO:0000256" key="6">
    <source>
        <dbReference type="SAM" id="MobiDB-lite"/>
    </source>
</evidence>
<evidence type="ECO:0000313" key="10">
    <source>
        <dbReference type="Proteomes" id="UP000054408"/>
    </source>
</evidence>
<dbReference type="InterPro" id="IPR039448">
    <property type="entry name" value="Beta_helix"/>
</dbReference>
<feature type="compositionally biased region" description="Low complexity" evidence="6">
    <location>
        <begin position="24"/>
        <end position="37"/>
    </location>
</feature>
<keyword evidence="2" id="KW-0732">Signal</keyword>
<keyword evidence="7" id="KW-0812">Transmembrane</keyword>
<sequence length="3836" mass="399566">MSSMSRLVSFASRSIRVSVADTGSDSSSNSRRQSSDSIWPVAMAPTTHRLAVRKLMALDPRLDIEVDDDDTATADFVTASSHSTDAGQQISAGLAVEIGNTAGPALTDLCPPEAVAAGKACSETIKAVPVTTSYLVPLAHLPSTDTSEIVLTPELVVRLWRGEISEWSHPDIAALNPGRNMPNATVVLIRYESPVVDHVLNEVLVRMRENSAPHPLSPPHTRKQSLTSAVESGVAVLDTLYAFTVLTSEAYDPHWASVVQVPRLKGLGDRAAVSLSHGSVLAATSALRLDALSPLLTAAEFGWPLTYVEWVMLPSALNEVDAAVCATLRSTVLGFIHIISSLFVADYQWRLGHVALPAAQRTYALDQVNVLRCNSAQLVRHSLFAAGSGASVAIPVVEEALALFNALHRTHIRYSDFSSSLLETLRSEDYVYAVADRGLSQTERVAHPNALVLPMVATPVVLPYNVELKPGAPPSLPRLTLSRALVARIFMGRVSVWDAPEIAALNPELAPWLPNTTVCVGLLSTASGSTRILTEALASFSSEWAAVLPEPSDLVPAGFWPGEARGSGCWHRSSSETAMARWLPATPGAIGFVTQAVADAGGLVTVQLINAAESVVVASSTSMKKTMLAAVAQVPDEAAQPFVRSLADLEAHGAWPLAGFAYFVIEDKADDTHCNERTLAAELYFWLATSVDAFDLAQAASYTPVVNVTLQAAVRQLQTATCHGVPLIDRCVVFGECAASTPPPSQTSLLPVILSLVALTICACLVCCVAACRIHARDVVVKLKVDEQLVIPLNELKVSKVLGTGSFGTVYLATWRGSPMAVKHMHGMGKDDMDRLADFVAEAQMLMALRHPHIVLFMGIVVDPAGLVTEFVPNGSMFSVLHNYDYNLEVNLVTWWAHCIALGMDFLHHAGIVHRDLKSLNVLLDAGWVPKIADFGLSSVKSESTEQRAKVSKRVQRRRAKQLRKLRGTRTSSGGSSVAASSTGSGPLLSLLATGDPNNPSGPGTSMSTGASLESGLQMPLMMVQEAGNLGSLLWTAPEVLNEGPSATSEASDVYSFGVTVWEMVTRTEPYFGRNPVTVAIEVSVGVLRPSLEIVPEWAKSLVPHIVKCWDGDVTVRPSFSELVTALSRAYEARRIVMPTTVEAPNGRMVLVRLRSSIDEDTVLSEPKRAQSVLTTFHSAVSMATKLSSTLLASSTLNEVFVACQVPAQLVMFLDSVLGAMAGRDEITAFATIGMIETQGAVFTGSDEGSLRVFGGAGPLALEEMVYMISDDAPPGIYIHSSLVPDLTGYIHAETKSKQPFVAVAPNVFAGVGQLLRESEVPAGESIRSAVEDGPSSSMAQVSNTQAETVETSPSSDSDDGVVDGGKVLATPPSMTRSGSTVLQLSRKRRPRQLESGLPVRRAGLLAYHELGGKFFVSLSDMRGAVQRGVVGGVASFCKAIISTWGNDKVFIKLILEQDVPVVSRVRFACGIAQTYKVAKTVDPGVIVGPIAMCIHRPYIGVVYPLKVRGSVLDVIISDDNNPRLTRSIAISLAKALAALHAVGGVHGAVKPTNVMLDAEDGSHVSLADLNSTSLKTGISTMTMSPMVAYMSPEDLRGVPVIAESDIFAYGSILYELVTRRQAFWGSSALEVAHAIRSDTPPDLSIFSSQRLVRVLQSCWLQNPHDRVGAATLVALLEGMDESEFVGAQRIDGEYSRLRTIDVGRIDDDATDDVVVADELYGLIVWYKGIAAPGGGWEPPRVATSAAPNVYFFTLADVDGDADTDIVAGLIDGPDPLHGPNSVVWYRNVDPRGLFDPPIVVSQIGRSPEAVAIADVDADGDSDIIVATWSMPAMLFWVANVDGEGSFFSRAHYIAIRPNGGFSDIVVADVAGKGLVVVAANGRENTVELFYKAGEPAFFEQFASFSAQLDVKAVALGDIDGDAALDAVMTNDDGGSVTWVANIGSVVGPTTPVAVDSGLGEPYGLALADAIGSSALDVVVSLRAANLVVVYENRLGGPSPPWVQHVVGSDLELPYDVAVVDLNGDGLLDVVSAHSDIDELFVYFANGGGWDSKVQLSAWPTDPGGVAADDLDGDGDADVVVGDGNGEIRVAFNLDGRGRFGPAEVVVANAGYVEHVVLADVDDDGDADIAWASSTGIKLAWVANDGSGSFSAPVAIAVGLSAPTNLGFVDHSGDGWLDVIVADIGLGAVLYIEQSAGGGSTFEPSVFVDAALFLARSVTIGDINGDGTSDVVAGTNGEVLVWYAGVGTSFGAAQVIDTAAGQVKTAALADADGDGAMDLIVGAATRNAVVLYINSDGTGGFAEGMVLISGTKGIYGLGVADMNGDGWIDIIASDTVEERLLWMAGRGRGRFDAVSVVDSESTEVKALALADINGDGRLDTVVATTAHARLVWYATAPGQGLVQSALAGYSEPNVLFSSPNSDPNGLATGDVNGDAWVDVVATFSSVGTVGWFASVEGSGFTSLNAIDTGLNKPVAAALGDVDLDGDADVVIALQGAKELVWYANSDGIGTFVLGDSSPIVTSLDLLHDVQLADVDGDGQLDVLCSAFEAIVLMRRDNAQGFEQARVVASHSGEAFQVFEVTDMDGDGALDVVMVLQLGEVLVAAGNGTGGFSTPRTVVERGGEATDELFGVASGDLNGDGLRDVAFTARGSGMVSWAAAVNATAFQEPVVVATNLTTGFGPMAVEASDADGDGDLDLVVSDSVKVMLFHNLDGLGLFSGADLVADASEVNRILMSDVDGDGDLDILFTSEGADQVVWLAALTRTAFATYEGTVHRMSTTASECGGEAMRNTFACLWSVVERSSRCVAATIELEAGVEYGCRVDAHAEISHEVRMCDGGVLFVVDSGGQLTLDSVDVNGLGVARGVLFGAPGLRVDADGILALANVTVANASVVEPVVGTTTLDLGVGGAVAVLNGGTLTASDSAFRGCSAAVTGGAIVARGGGASVVLEQTEITLCSARRGGGLAAEAGALVTVRQSAIVGCTASFDSGGGVYVGETATMTGEQVLFQKNRAERGAGGGVFASSAGSVSLASCAIEDNSAQFGGGLAVLAATAGVGISAGTVVDFPTLDGAGGAEVVVAMTDVTLVRNQASSYGGGLGACGGRVTVSGARTVASGNKAGRGGRLGSSSTGFSCGREAWVTVASDASGAVAVDGPVVELLVSAAPAAEVMAGQSLTAEIVGRDGAGRNVTYVNVAVTAEFAGDGLVLGGDAENTNLASHPAIVRGVPLFVQAGSEATLRGVEWTYAVVQASGGSGARVRSATGTSQVVACGDGWGGGSAAGVEDALTCEACAANEYSAERSFAACRDLVPCGANSVDAATPGSFFPYCVCGAGFTMDPSSSALGESYLVACGPCPEGAVCALGRGPPVAAPGFFAVGNATGFARCRRPEACAGASRCTRGHTGFMCNECVDGFYSDSSLRCRKCPGVSVGLMAGAVTAAVVAGLMAGLGVGLMIKRRLTTGKENVLRQRLVPPSASMVLVALQVLALLGEAQLGWTARSRAVLSWFTIFNVDANVFASECALTSFHAKYVASVCVPLLALGMALLGLAIGRVAIWRAQLATLGVGAMVDGVLFSFAPLLYIPVARAALVIFDCAQLPDGEWVVDSDPGVACFDGRWWQVAPFGMVFVCVYVFGVPGYFVAALARQRQNLLVTETLARYGALYRLYRLPYYWTGVAELGKRLAIVLAGVFLTEYQLAQIALLLVVLLTAAVAVRAHQPYYFPLYNKLEFRLNLVLVCVVLLGSGSYAERHNSDSEVMFVGLVLALVVLVVVGGLGVVGDVRQIASARRSGGYSAEAERQAQVAAYLVRELPDLPAEAAAALRGFVDGTAVDVEMESLV</sequence>
<dbReference type="Pfam" id="PF07714">
    <property type="entry name" value="PK_Tyr_Ser-Thr"/>
    <property type="match status" value="2"/>
</dbReference>
<keyword evidence="1" id="KW-0723">Serine/threonine-protein kinase</keyword>
<dbReference type="PANTHER" id="PTHR44103">
    <property type="entry name" value="PROPROTEIN CONVERTASE P"/>
    <property type="match status" value="1"/>
</dbReference>
<evidence type="ECO:0000256" key="1">
    <source>
        <dbReference type="ARBA" id="ARBA00022527"/>
    </source>
</evidence>
<keyword evidence="3 5" id="KW-0547">Nucleotide-binding</keyword>
<feature type="compositionally biased region" description="Low complexity" evidence="6">
    <location>
        <begin position="969"/>
        <end position="995"/>
    </location>
</feature>
<feature type="transmembrane region" description="Helical" evidence="7">
    <location>
        <begin position="3694"/>
        <end position="3713"/>
    </location>
</feature>
<feature type="transmembrane region" description="Helical" evidence="7">
    <location>
        <begin position="3756"/>
        <end position="3776"/>
    </location>
</feature>
<protein>
    <submittedName>
        <fullName evidence="9">TKL protein kinase</fullName>
    </submittedName>
</protein>
<name>A0A0L0DKN2_THETB</name>
<keyword evidence="9" id="KW-0808">Transferase</keyword>
<feature type="transmembrane region" description="Helical" evidence="7">
    <location>
        <begin position="3666"/>
        <end position="3688"/>
    </location>
</feature>
<feature type="transmembrane region" description="Helical" evidence="7">
    <location>
        <begin position="3428"/>
        <end position="3453"/>
    </location>
</feature>
<dbReference type="InterPro" id="IPR000719">
    <property type="entry name" value="Prot_kinase_dom"/>
</dbReference>
<dbReference type="SUPFAM" id="SSF69318">
    <property type="entry name" value="Integrin alpha N-terminal domain"/>
    <property type="match status" value="4"/>
</dbReference>
<dbReference type="eggNOG" id="KOG0192">
    <property type="taxonomic scope" value="Eukaryota"/>
</dbReference>
<evidence type="ECO:0000313" key="9">
    <source>
        <dbReference type="EMBL" id="KNC51918.1"/>
    </source>
</evidence>
<feature type="region of interest" description="Disordered" evidence="6">
    <location>
        <begin position="1324"/>
        <end position="1390"/>
    </location>
</feature>
<dbReference type="PROSITE" id="PS00108">
    <property type="entry name" value="PROTEIN_KINASE_ST"/>
    <property type="match status" value="1"/>
</dbReference>
<dbReference type="Pfam" id="PF24633">
    <property type="entry name" value="DUF7630"/>
    <property type="match status" value="1"/>
</dbReference>
<dbReference type="EMBL" id="GL349471">
    <property type="protein sequence ID" value="KNC51918.1"/>
    <property type="molecule type" value="Genomic_DNA"/>
</dbReference>
<dbReference type="STRING" id="461836.A0A0L0DKN2"/>
<proteinExistence type="predicted"/>
<feature type="compositionally biased region" description="Polar residues" evidence="6">
    <location>
        <begin position="1335"/>
        <end position="1354"/>
    </location>
</feature>
<dbReference type="SUPFAM" id="SSF53850">
    <property type="entry name" value="Periplasmic binding protein-like II"/>
    <property type="match status" value="2"/>
</dbReference>
<gene>
    <name evidence="9" type="ORF">AMSG_08155</name>
</gene>
<feature type="region of interest" description="Disordered" evidence="6">
    <location>
        <begin position="19"/>
        <end position="40"/>
    </location>
</feature>
<keyword evidence="4 5" id="KW-0067">ATP-binding</keyword>
<dbReference type="GO" id="GO:0004674">
    <property type="term" value="F:protein serine/threonine kinase activity"/>
    <property type="evidence" value="ECO:0007669"/>
    <property type="project" value="UniProtKB-KW"/>
</dbReference>
<feature type="domain" description="Protein kinase" evidence="8">
    <location>
        <begin position="1420"/>
        <end position="1686"/>
    </location>
</feature>
<dbReference type="InterPro" id="IPR011009">
    <property type="entry name" value="Kinase-like_dom_sf"/>
</dbReference>
<dbReference type="SUPFAM" id="SSF56112">
    <property type="entry name" value="Protein kinase-like (PK-like)"/>
    <property type="match status" value="2"/>
</dbReference>
<accession>A0A0L0DKN2</accession>
<dbReference type="Pfam" id="PF00069">
    <property type="entry name" value="Pkinase"/>
    <property type="match status" value="1"/>
</dbReference>
<dbReference type="SUPFAM" id="SSF51126">
    <property type="entry name" value="Pectin lyase-like"/>
    <property type="match status" value="1"/>
</dbReference>
<keyword evidence="7" id="KW-0472">Membrane</keyword>
<dbReference type="GO" id="GO:0005524">
    <property type="term" value="F:ATP binding"/>
    <property type="evidence" value="ECO:0007669"/>
    <property type="project" value="UniProtKB-UniRule"/>
</dbReference>